<sequence>MDLLEFEGPPLPRVREAEVRTLSDKRPVGSALVVAETQPQRMVSFADKDRGVQPQHIDVEDLPVPEIKGNMPSIKLPKKAVERGCLYCKYCLVETAPEASKKKKKKRNKTKNKQSNCTSGTKDSDGNYISTLPAAAPTGATSVIDVEVEAMQTRVEPEEKNDEEQGFQEAHDSFTSGENARDKEQIMAEDENELGGNWADQVDNDGWQVSSKKGYKPKWKNALLDSTSLGFKYSWCNSRWGSKRMLHKLDRMLVNQGWQEGNARWRSKILARKLSDHSPIVGWNTRIPKPYNIPFRFRKAWISHESLKDVVETSWNEPLYDVPIRKVVKKLKRHKQKLKSWSFDVFGNHAQHLKQLEEEMVQILKDQENNPTDSNLQQMEFDKAMELEEVVKVSIAMAKEKARLSDAFEGEHNIAYFHATIQMRLPLY</sequence>
<evidence type="ECO:0000313" key="3">
    <source>
        <dbReference type="Proteomes" id="UP000631114"/>
    </source>
</evidence>
<organism evidence="2 3">
    <name type="scientific">Coptis chinensis</name>
    <dbReference type="NCBI Taxonomy" id="261450"/>
    <lineage>
        <taxon>Eukaryota</taxon>
        <taxon>Viridiplantae</taxon>
        <taxon>Streptophyta</taxon>
        <taxon>Embryophyta</taxon>
        <taxon>Tracheophyta</taxon>
        <taxon>Spermatophyta</taxon>
        <taxon>Magnoliopsida</taxon>
        <taxon>Ranunculales</taxon>
        <taxon>Ranunculaceae</taxon>
        <taxon>Coptidoideae</taxon>
        <taxon>Coptis</taxon>
    </lineage>
</organism>
<feature type="region of interest" description="Disordered" evidence="1">
    <location>
        <begin position="154"/>
        <end position="183"/>
    </location>
</feature>
<dbReference type="EMBL" id="JADFTS010000001">
    <property type="protein sequence ID" value="KAF9625942.1"/>
    <property type="molecule type" value="Genomic_DNA"/>
</dbReference>
<gene>
    <name evidence="2" type="ORF">IFM89_027810</name>
</gene>
<keyword evidence="3" id="KW-1185">Reference proteome</keyword>
<dbReference type="PANTHER" id="PTHR33710:SF64">
    <property type="entry name" value="ENDONUCLEASE_EXONUCLEASE_PHOSPHATASE DOMAIN-CONTAINING PROTEIN"/>
    <property type="match status" value="1"/>
</dbReference>
<feature type="compositionally biased region" description="Basic residues" evidence="1">
    <location>
        <begin position="101"/>
        <end position="112"/>
    </location>
</feature>
<reference evidence="2 3" key="1">
    <citation type="submission" date="2020-10" db="EMBL/GenBank/DDBJ databases">
        <title>The Coptis chinensis genome and diversification of protoberbering-type alkaloids.</title>
        <authorList>
            <person name="Wang B."/>
            <person name="Shu S."/>
            <person name="Song C."/>
            <person name="Liu Y."/>
        </authorList>
    </citation>
    <scope>NUCLEOTIDE SEQUENCE [LARGE SCALE GENOMIC DNA]</scope>
    <source>
        <strain evidence="2">HL-2020</strain>
        <tissue evidence="2">Leaf</tissue>
    </source>
</reference>
<protein>
    <submittedName>
        <fullName evidence="2">Uncharacterized protein</fullName>
    </submittedName>
</protein>
<comment type="caution">
    <text evidence="2">The sequence shown here is derived from an EMBL/GenBank/DDBJ whole genome shotgun (WGS) entry which is preliminary data.</text>
</comment>
<feature type="region of interest" description="Disordered" evidence="1">
    <location>
        <begin position="99"/>
        <end position="133"/>
    </location>
</feature>
<dbReference type="Proteomes" id="UP000631114">
    <property type="component" value="Unassembled WGS sequence"/>
</dbReference>
<proteinExistence type="predicted"/>
<dbReference type="AlphaFoldDB" id="A0A835MDR6"/>
<dbReference type="PANTHER" id="PTHR33710">
    <property type="entry name" value="BNAC02G09200D PROTEIN"/>
    <property type="match status" value="1"/>
</dbReference>
<name>A0A835MDR6_9MAGN</name>
<evidence type="ECO:0000256" key="1">
    <source>
        <dbReference type="SAM" id="MobiDB-lite"/>
    </source>
</evidence>
<accession>A0A835MDR6</accession>
<evidence type="ECO:0000313" key="2">
    <source>
        <dbReference type="EMBL" id="KAF9625942.1"/>
    </source>
</evidence>